<evidence type="ECO:0000256" key="2">
    <source>
        <dbReference type="ARBA" id="ARBA00005420"/>
    </source>
</evidence>
<dbReference type="GO" id="GO:0008374">
    <property type="term" value="F:O-acyltransferase activity"/>
    <property type="evidence" value="ECO:0007669"/>
    <property type="project" value="InterPro"/>
</dbReference>
<reference evidence="13" key="1">
    <citation type="submission" date="2023-01" db="EMBL/GenBank/DDBJ databases">
        <title>Metagenome sequencing of chrysophaentin producing Chrysophaeum taylorii.</title>
        <authorList>
            <person name="Davison J."/>
            <person name="Bewley C."/>
        </authorList>
    </citation>
    <scope>NUCLEOTIDE SEQUENCE</scope>
    <source>
        <strain evidence="13">NIES-1699</strain>
    </source>
</reference>
<comment type="subcellular location">
    <subcellularLocation>
        <location evidence="1 11">Endoplasmic reticulum membrane</location>
        <topology evidence="1 11">Multi-pass membrane protein</topology>
    </subcellularLocation>
</comment>
<dbReference type="EMBL" id="JAQMWT010000521">
    <property type="protein sequence ID" value="KAJ8600476.1"/>
    <property type="molecule type" value="Genomic_DNA"/>
</dbReference>
<sequence>MIAMLFLVTTCFFPLGVLIVHSFFHRPENPVVQICAVHFVWNSAVIGHGAIALPFLIFQKQNAVHDYLIFMILIVAPLEVLTGAVKIFLSKHKIRFCWRHRMILGFAVVHLAIFYFARAVRPDSLWLTLLCTFLFYGYAGSYLPANPEGDGPEITGSREWPALKKFLSPILFEPIFRYLNFRIIIDTTPDHHHGRLDYDTSKIEDHILAASRELKSLNGRLPKSHPLREAEALLRRASDVIGEGSDPTMLLEKTETAVFGFHIHGIIPFTAALMTLRREFPKSVVATDAMCHAIAWMRDLAQWLGARECTRDCIAKTLQTTSVVLVPGGQAEILMNYSEKNIIKVYTGHKGFIKLAKNLKTRLVPVFSFGEWELLDNIRLPKLQKFTRRILGFPLPFLPIGVYGLPFPRKPPRGITVVVGRPLDVEHYPDADAVHAAYYARLRSLVDKYKSDAGYPHLTLLMCPARAGLLRGPLSAGKSD</sequence>
<keyword evidence="8" id="KW-0443">Lipid metabolism</keyword>
<evidence type="ECO:0000256" key="9">
    <source>
        <dbReference type="ARBA" id="ARBA00023136"/>
    </source>
</evidence>
<evidence type="ECO:0000313" key="12">
    <source>
        <dbReference type="EMBL" id="KAJ8600476.1"/>
    </source>
</evidence>
<keyword evidence="5 11" id="KW-0812">Transmembrane</keyword>
<feature type="transmembrane region" description="Helical" evidence="11">
    <location>
        <begin position="36"/>
        <end position="57"/>
    </location>
</feature>
<dbReference type="InterPro" id="IPR007130">
    <property type="entry name" value="DAGAT"/>
</dbReference>
<evidence type="ECO:0000256" key="10">
    <source>
        <dbReference type="ARBA" id="ARBA00023315"/>
    </source>
</evidence>
<evidence type="ECO:0000256" key="11">
    <source>
        <dbReference type="RuleBase" id="RU367023"/>
    </source>
</evidence>
<name>A0AAD7XRR2_9STRA</name>
<dbReference type="Pfam" id="PF03982">
    <property type="entry name" value="DAGAT"/>
    <property type="match status" value="1"/>
</dbReference>
<dbReference type="AlphaFoldDB" id="A0AAD7XRR2"/>
<keyword evidence="4 11" id="KW-0808">Transferase</keyword>
<keyword evidence="3" id="KW-0444">Lipid biosynthesis</keyword>
<comment type="similarity">
    <text evidence="2 11">Belongs to the diacylglycerol acyltransferase family.</text>
</comment>
<gene>
    <name evidence="12" type="ORF">CTAYLR_004420</name>
    <name evidence="13" type="ORF">CTAYLR_004472</name>
</gene>
<keyword evidence="6 11" id="KW-0256">Endoplasmic reticulum</keyword>
<evidence type="ECO:0000313" key="13">
    <source>
        <dbReference type="EMBL" id="KAJ8613628.1"/>
    </source>
</evidence>
<comment type="caution">
    <text evidence="13">The sequence shown here is derived from an EMBL/GenBank/DDBJ whole genome shotgun (WGS) entry which is preliminary data.</text>
</comment>
<dbReference type="GO" id="GO:0006629">
    <property type="term" value="P:lipid metabolic process"/>
    <property type="evidence" value="ECO:0007669"/>
    <property type="project" value="UniProtKB-KW"/>
</dbReference>
<keyword evidence="14" id="KW-1185">Reference proteome</keyword>
<evidence type="ECO:0000256" key="5">
    <source>
        <dbReference type="ARBA" id="ARBA00022692"/>
    </source>
</evidence>
<dbReference type="PANTHER" id="PTHR12317:SF34">
    <property type="entry name" value="ACYLTRANSFERASE"/>
    <property type="match status" value="1"/>
</dbReference>
<keyword evidence="10" id="KW-0012">Acyltransferase</keyword>
<evidence type="ECO:0000256" key="6">
    <source>
        <dbReference type="ARBA" id="ARBA00022824"/>
    </source>
</evidence>
<keyword evidence="9 11" id="KW-0472">Membrane</keyword>
<accession>A0AAD7XRR2</accession>
<dbReference type="PANTHER" id="PTHR12317">
    <property type="entry name" value="DIACYLGLYCEROL O-ACYLTRANSFERASE"/>
    <property type="match status" value="1"/>
</dbReference>
<evidence type="ECO:0000256" key="8">
    <source>
        <dbReference type="ARBA" id="ARBA00023098"/>
    </source>
</evidence>
<dbReference type="EMBL" id="JAQMWT010000025">
    <property type="protein sequence ID" value="KAJ8613628.1"/>
    <property type="molecule type" value="Genomic_DNA"/>
</dbReference>
<dbReference type="GO" id="GO:0005789">
    <property type="term" value="C:endoplasmic reticulum membrane"/>
    <property type="evidence" value="ECO:0007669"/>
    <property type="project" value="UniProtKB-SubCell"/>
</dbReference>
<evidence type="ECO:0000256" key="1">
    <source>
        <dbReference type="ARBA" id="ARBA00004477"/>
    </source>
</evidence>
<evidence type="ECO:0000256" key="7">
    <source>
        <dbReference type="ARBA" id="ARBA00022989"/>
    </source>
</evidence>
<evidence type="ECO:0000256" key="4">
    <source>
        <dbReference type="ARBA" id="ARBA00022679"/>
    </source>
</evidence>
<feature type="transmembrane region" description="Helical" evidence="11">
    <location>
        <begin position="101"/>
        <end position="118"/>
    </location>
</feature>
<evidence type="ECO:0000256" key="3">
    <source>
        <dbReference type="ARBA" id="ARBA00022516"/>
    </source>
</evidence>
<protein>
    <recommendedName>
        <fullName evidence="11">Acyltransferase</fullName>
        <ecNumber evidence="11">2.3.1.-</ecNumber>
    </recommendedName>
</protein>
<feature type="transmembrane region" description="Helical" evidence="11">
    <location>
        <begin position="6"/>
        <end position="24"/>
    </location>
</feature>
<keyword evidence="7 11" id="KW-1133">Transmembrane helix</keyword>
<proteinExistence type="inferred from homology"/>
<feature type="transmembrane region" description="Helical" evidence="11">
    <location>
        <begin position="69"/>
        <end position="89"/>
    </location>
</feature>
<evidence type="ECO:0000313" key="14">
    <source>
        <dbReference type="Proteomes" id="UP001230188"/>
    </source>
</evidence>
<dbReference type="Proteomes" id="UP001230188">
    <property type="component" value="Unassembled WGS sequence"/>
</dbReference>
<dbReference type="EC" id="2.3.1.-" evidence="11"/>
<organism evidence="13 14">
    <name type="scientific">Chrysophaeum taylorii</name>
    <dbReference type="NCBI Taxonomy" id="2483200"/>
    <lineage>
        <taxon>Eukaryota</taxon>
        <taxon>Sar</taxon>
        <taxon>Stramenopiles</taxon>
        <taxon>Ochrophyta</taxon>
        <taxon>Pelagophyceae</taxon>
        <taxon>Pelagomonadales</taxon>
        <taxon>Pelagomonadaceae</taxon>
        <taxon>Chrysophaeum</taxon>
    </lineage>
</organism>